<dbReference type="InterPro" id="IPR001647">
    <property type="entry name" value="HTH_TetR"/>
</dbReference>
<dbReference type="SUPFAM" id="SSF46689">
    <property type="entry name" value="Homeodomain-like"/>
    <property type="match status" value="1"/>
</dbReference>
<organism evidence="4 5">
    <name type="scientific">Rhodococcoides trifolii</name>
    <dbReference type="NCBI Taxonomy" id="908250"/>
    <lineage>
        <taxon>Bacteria</taxon>
        <taxon>Bacillati</taxon>
        <taxon>Actinomycetota</taxon>
        <taxon>Actinomycetes</taxon>
        <taxon>Mycobacteriales</taxon>
        <taxon>Nocardiaceae</taxon>
        <taxon>Rhodococcoides</taxon>
    </lineage>
</organism>
<dbReference type="Pfam" id="PF00440">
    <property type="entry name" value="TetR_N"/>
    <property type="match status" value="1"/>
</dbReference>
<evidence type="ECO:0000313" key="4">
    <source>
        <dbReference type="EMBL" id="GGG02953.1"/>
    </source>
</evidence>
<protein>
    <submittedName>
        <fullName evidence="4">TetR family transcriptional regulator</fullName>
    </submittedName>
</protein>
<reference evidence="4" key="1">
    <citation type="journal article" date="2014" name="Int. J. Syst. Evol. Microbiol.">
        <title>Complete genome sequence of Corynebacterium casei LMG S-19264T (=DSM 44701T), isolated from a smear-ripened cheese.</title>
        <authorList>
            <consortium name="US DOE Joint Genome Institute (JGI-PGF)"/>
            <person name="Walter F."/>
            <person name="Albersmeier A."/>
            <person name="Kalinowski J."/>
            <person name="Ruckert C."/>
        </authorList>
    </citation>
    <scope>NUCLEOTIDE SEQUENCE</scope>
    <source>
        <strain evidence="4">CCM 7905</strain>
    </source>
</reference>
<dbReference type="InterPro" id="IPR009057">
    <property type="entry name" value="Homeodomain-like_sf"/>
</dbReference>
<feature type="domain" description="HTH tetR-type" evidence="3">
    <location>
        <begin position="2"/>
        <end position="62"/>
    </location>
</feature>
<dbReference type="Proteomes" id="UP000654257">
    <property type="component" value="Unassembled WGS sequence"/>
</dbReference>
<gene>
    <name evidence="4" type="ORF">GCM10007304_16240</name>
</gene>
<dbReference type="SUPFAM" id="SSF48498">
    <property type="entry name" value="Tetracyclin repressor-like, C-terminal domain"/>
    <property type="match status" value="1"/>
</dbReference>
<proteinExistence type="predicted"/>
<name>A0A917FT72_9NOCA</name>
<reference evidence="4" key="2">
    <citation type="submission" date="2020-09" db="EMBL/GenBank/DDBJ databases">
        <authorList>
            <person name="Sun Q."/>
            <person name="Sedlacek I."/>
        </authorList>
    </citation>
    <scope>NUCLEOTIDE SEQUENCE</scope>
    <source>
        <strain evidence="4">CCM 7905</strain>
    </source>
</reference>
<dbReference type="PRINTS" id="PR00455">
    <property type="entry name" value="HTHTETR"/>
</dbReference>
<dbReference type="InterPro" id="IPR041583">
    <property type="entry name" value="TetR_C_31"/>
</dbReference>
<evidence type="ECO:0000256" key="1">
    <source>
        <dbReference type="ARBA" id="ARBA00023125"/>
    </source>
</evidence>
<dbReference type="PROSITE" id="PS50977">
    <property type="entry name" value="HTH_TETR_2"/>
    <property type="match status" value="1"/>
</dbReference>
<dbReference type="EMBL" id="BMCU01000002">
    <property type="protein sequence ID" value="GGG02953.1"/>
    <property type="molecule type" value="Genomic_DNA"/>
</dbReference>
<feature type="DNA-binding region" description="H-T-H motif" evidence="2">
    <location>
        <begin position="25"/>
        <end position="44"/>
    </location>
</feature>
<evidence type="ECO:0000256" key="2">
    <source>
        <dbReference type="PROSITE-ProRule" id="PRU00335"/>
    </source>
</evidence>
<sequence length="192" mass="20234">MVSVRDRILAATLDIVGRDGVAAVSNRRIAAEAGVALGSVTYHFATQTDLLRAALLGFVDAETSRLVELAERYRDADLDLAGAAAMTEQIALDLSGTTYQLASFEMYIHAGRDPELRSAAAECFAAYDRLAVTILNGLGAADPHRLAPTMVATVTGIQLRRLATGAVPVDITDAVVALLQSATRDGSVDHPI</sequence>
<evidence type="ECO:0000259" key="3">
    <source>
        <dbReference type="PROSITE" id="PS50977"/>
    </source>
</evidence>
<dbReference type="InterPro" id="IPR036271">
    <property type="entry name" value="Tet_transcr_reg_TetR-rel_C_sf"/>
</dbReference>
<accession>A0A917FT72</accession>
<keyword evidence="5" id="KW-1185">Reference proteome</keyword>
<dbReference type="AlphaFoldDB" id="A0A917FT72"/>
<dbReference type="GO" id="GO:0003677">
    <property type="term" value="F:DNA binding"/>
    <property type="evidence" value="ECO:0007669"/>
    <property type="project" value="UniProtKB-UniRule"/>
</dbReference>
<evidence type="ECO:0000313" key="5">
    <source>
        <dbReference type="Proteomes" id="UP000654257"/>
    </source>
</evidence>
<dbReference type="Gene3D" id="1.10.357.10">
    <property type="entry name" value="Tetracycline Repressor, domain 2"/>
    <property type="match status" value="1"/>
</dbReference>
<keyword evidence="1 2" id="KW-0238">DNA-binding</keyword>
<comment type="caution">
    <text evidence="4">The sequence shown here is derived from an EMBL/GenBank/DDBJ whole genome shotgun (WGS) entry which is preliminary data.</text>
</comment>
<dbReference type="Pfam" id="PF17940">
    <property type="entry name" value="TetR_C_31"/>
    <property type="match status" value="1"/>
</dbReference>